<dbReference type="EMBL" id="VNHY01000004">
    <property type="protein sequence ID" value="TYP92113.1"/>
    <property type="molecule type" value="Genomic_DNA"/>
</dbReference>
<dbReference type="AlphaFoldDB" id="A0A5D3YGH7"/>
<evidence type="ECO:0000313" key="3">
    <source>
        <dbReference type="Proteomes" id="UP000324595"/>
    </source>
</evidence>
<feature type="transmembrane region" description="Helical" evidence="1">
    <location>
        <begin position="164"/>
        <end position="188"/>
    </location>
</feature>
<dbReference type="Proteomes" id="UP000324595">
    <property type="component" value="Unassembled WGS sequence"/>
</dbReference>
<evidence type="ECO:0000256" key="1">
    <source>
        <dbReference type="SAM" id="Phobius"/>
    </source>
</evidence>
<feature type="transmembrane region" description="Helical" evidence="1">
    <location>
        <begin position="21"/>
        <end position="46"/>
    </location>
</feature>
<dbReference type="RefSeq" id="WP_148899674.1">
    <property type="nucleotide sequence ID" value="NZ_VNHY01000004.1"/>
</dbReference>
<organism evidence="2 3">
    <name type="scientific">Fodinibius salinus</name>
    <dbReference type="NCBI Taxonomy" id="860790"/>
    <lineage>
        <taxon>Bacteria</taxon>
        <taxon>Pseudomonadati</taxon>
        <taxon>Balneolota</taxon>
        <taxon>Balneolia</taxon>
        <taxon>Balneolales</taxon>
        <taxon>Balneolaceae</taxon>
        <taxon>Fodinibius</taxon>
    </lineage>
</organism>
<feature type="transmembrane region" description="Helical" evidence="1">
    <location>
        <begin position="102"/>
        <end position="129"/>
    </location>
</feature>
<feature type="transmembrane region" description="Helical" evidence="1">
    <location>
        <begin position="58"/>
        <end position="82"/>
    </location>
</feature>
<accession>A0A5D3YGH7</accession>
<keyword evidence="1" id="KW-0472">Membrane</keyword>
<sequence>MQQRSIDLAQLFSYSFQQFKKYAIFIVGATLTLLVVGGLPQTYFMLNAPQNPTIKTQFFSFVITLIQAFLSLGFTKLMLLLVQDKPASTTDMFNNFRPFISYFVGSFLYGIATVLGLLLFIVPGIFIMIRFQFYPYIILEENDITAFSALKKSYMLTEGLSLELFLLGVSIFALNIAGILLFGIGILFSYPLTAMATAVVYKSFSEEEGSIPIDQYQPNS</sequence>
<gene>
    <name evidence="2" type="ORF">LX73_2363</name>
</gene>
<evidence type="ECO:0000313" key="2">
    <source>
        <dbReference type="EMBL" id="TYP92113.1"/>
    </source>
</evidence>
<protein>
    <recommendedName>
        <fullName evidence="4">DUF975 family protein</fullName>
    </recommendedName>
</protein>
<name>A0A5D3YGH7_9BACT</name>
<dbReference type="OrthoDB" id="1524313at2"/>
<dbReference type="PANTHER" id="PTHR40076">
    <property type="entry name" value="MEMBRANE PROTEIN-RELATED"/>
    <property type="match status" value="1"/>
</dbReference>
<comment type="caution">
    <text evidence="2">The sequence shown here is derived from an EMBL/GenBank/DDBJ whole genome shotgun (WGS) entry which is preliminary data.</text>
</comment>
<dbReference type="InterPro" id="IPR010380">
    <property type="entry name" value="DUF975"/>
</dbReference>
<keyword evidence="1" id="KW-0812">Transmembrane</keyword>
<keyword evidence="3" id="KW-1185">Reference proteome</keyword>
<keyword evidence="1" id="KW-1133">Transmembrane helix</keyword>
<dbReference type="PANTHER" id="PTHR40076:SF1">
    <property type="entry name" value="MEMBRANE PROTEIN"/>
    <property type="match status" value="1"/>
</dbReference>
<evidence type="ECO:0008006" key="4">
    <source>
        <dbReference type="Google" id="ProtNLM"/>
    </source>
</evidence>
<reference evidence="2 3" key="1">
    <citation type="submission" date="2019-07" db="EMBL/GenBank/DDBJ databases">
        <title>Genomic Encyclopedia of Archaeal and Bacterial Type Strains, Phase II (KMG-II): from individual species to whole genera.</title>
        <authorList>
            <person name="Goeker M."/>
        </authorList>
    </citation>
    <scope>NUCLEOTIDE SEQUENCE [LARGE SCALE GENOMIC DNA]</scope>
    <source>
        <strain evidence="2 3">DSM 21935</strain>
    </source>
</reference>
<proteinExistence type="predicted"/>